<keyword evidence="5" id="KW-1185">Reference proteome</keyword>
<reference evidence="5" key="1">
    <citation type="journal article" date="2019" name="Int. J. Syst. Evol. Microbiol.">
        <title>The Global Catalogue of Microorganisms (GCM) 10K type strain sequencing project: providing services to taxonomists for standard genome sequencing and annotation.</title>
        <authorList>
            <consortium name="The Broad Institute Genomics Platform"/>
            <consortium name="The Broad Institute Genome Sequencing Center for Infectious Disease"/>
            <person name="Wu L."/>
            <person name="Ma J."/>
        </authorList>
    </citation>
    <scope>NUCLEOTIDE SEQUENCE [LARGE SCALE GENOMIC DNA]</scope>
    <source>
        <strain evidence="5">CGMCC 1.16306</strain>
    </source>
</reference>
<dbReference type="EMBL" id="JBHSFW010000001">
    <property type="protein sequence ID" value="MFC4617366.1"/>
    <property type="molecule type" value="Genomic_DNA"/>
</dbReference>
<organism evidence="4 5">
    <name type="scientific">Camelliibacillus cellulosilyticus</name>
    <dbReference type="NCBI Taxonomy" id="2174486"/>
    <lineage>
        <taxon>Bacteria</taxon>
        <taxon>Bacillati</taxon>
        <taxon>Bacillota</taxon>
        <taxon>Bacilli</taxon>
        <taxon>Bacillales</taxon>
        <taxon>Sporolactobacillaceae</taxon>
        <taxon>Camelliibacillus</taxon>
    </lineage>
</organism>
<gene>
    <name evidence="4" type="ORF">ACFO4N_01325</name>
</gene>
<dbReference type="Proteomes" id="UP001596022">
    <property type="component" value="Unassembled WGS sequence"/>
</dbReference>
<dbReference type="PANTHER" id="PTHR43693:SF1">
    <property type="entry name" value="PROTEIN PHOSPHATASE CHEZ"/>
    <property type="match status" value="1"/>
</dbReference>
<feature type="domain" description="CheC-like protein" evidence="3">
    <location>
        <begin position="111"/>
        <end position="141"/>
    </location>
</feature>
<dbReference type="Gene3D" id="3.40.1550.10">
    <property type="entry name" value="CheC-like"/>
    <property type="match status" value="1"/>
</dbReference>
<dbReference type="Pfam" id="PF04509">
    <property type="entry name" value="CheC"/>
    <property type="match status" value="2"/>
</dbReference>
<dbReference type="InterPro" id="IPR050992">
    <property type="entry name" value="CheZ_family_phosphatases"/>
</dbReference>
<protein>
    <submittedName>
        <fullName evidence="4">Chemotaxis protein CheC</fullName>
    </submittedName>
</protein>
<feature type="domain" description="CheC-like protein" evidence="3">
    <location>
        <begin position="11"/>
        <end position="46"/>
    </location>
</feature>
<dbReference type="InterPro" id="IPR007597">
    <property type="entry name" value="CheC"/>
</dbReference>
<evidence type="ECO:0000313" key="5">
    <source>
        <dbReference type="Proteomes" id="UP001596022"/>
    </source>
</evidence>
<evidence type="ECO:0000256" key="1">
    <source>
        <dbReference type="ARBA" id="ARBA00022500"/>
    </source>
</evidence>
<dbReference type="RefSeq" id="WP_376844413.1">
    <property type="nucleotide sequence ID" value="NZ_JBHSFW010000001.1"/>
</dbReference>
<accession>A0ABV9GGG2</accession>
<sequence length="209" mass="22954">MPERYQMDQRHLDVLKEIGNIGVGHAATSLSVLLNKKVMMKVPAVKRIRFTDWMDQELSDELAFAIYLRFDGDIQGQIFLLFSSDEAKHLLQGMGAPRPIHLERLTERSLEASAFGEIGNILAGAFLTALSDITGLKIYASLPEICVDMASAILAEGLFDFSLMGDEAVMMDAVITANHTEEQVQCAMTFLPTLGSFDHLMTALGISDG</sequence>
<name>A0ABV9GGG2_9BACL</name>
<proteinExistence type="predicted"/>
<keyword evidence="2" id="KW-0378">Hydrolase</keyword>
<dbReference type="PANTHER" id="PTHR43693">
    <property type="entry name" value="PROTEIN PHOSPHATASE CHEZ"/>
    <property type="match status" value="1"/>
</dbReference>
<keyword evidence="1" id="KW-0145">Chemotaxis</keyword>
<dbReference type="CDD" id="cd17909">
    <property type="entry name" value="CheC_ClassI"/>
    <property type="match status" value="1"/>
</dbReference>
<dbReference type="InterPro" id="IPR028976">
    <property type="entry name" value="CheC-like_sf"/>
</dbReference>
<evidence type="ECO:0000313" key="4">
    <source>
        <dbReference type="EMBL" id="MFC4617366.1"/>
    </source>
</evidence>
<evidence type="ECO:0000256" key="2">
    <source>
        <dbReference type="ARBA" id="ARBA00022801"/>
    </source>
</evidence>
<dbReference type="SUPFAM" id="SSF103039">
    <property type="entry name" value="CheC-like"/>
    <property type="match status" value="1"/>
</dbReference>
<evidence type="ECO:0000259" key="3">
    <source>
        <dbReference type="Pfam" id="PF04509"/>
    </source>
</evidence>
<comment type="caution">
    <text evidence="4">The sequence shown here is derived from an EMBL/GenBank/DDBJ whole genome shotgun (WGS) entry which is preliminary data.</text>
</comment>